<organism evidence="4 5">
    <name type="scientific">Altericroceibacterium spongiae</name>
    <dbReference type="NCBI Taxonomy" id="2320269"/>
    <lineage>
        <taxon>Bacteria</taxon>
        <taxon>Pseudomonadati</taxon>
        <taxon>Pseudomonadota</taxon>
        <taxon>Alphaproteobacteria</taxon>
        <taxon>Sphingomonadales</taxon>
        <taxon>Erythrobacteraceae</taxon>
        <taxon>Altericroceibacterium</taxon>
    </lineage>
</organism>
<dbReference type="GO" id="GO:0016757">
    <property type="term" value="F:glycosyltransferase activity"/>
    <property type="evidence" value="ECO:0007669"/>
    <property type="project" value="UniProtKB-KW"/>
</dbReference>
<dbReference type="RefSeq" id="WP_120325247.1">
    <property type="nucleotide sequence ID" value="NZ_RAPF01000006.1"/>
</dbReference>
<dbReference type="CDD" id="cd03801">
    <property type="entry name" value="GT4_PimA-like"/>
    <property type="match status" value="1"/>
</dbReference>
<proteinExistence type="predicted"/>
<dbReference type="InterPro" id="IPR001296">
    <property type="entry name" value="Glyco_trans_1"/>
</dbReference>
<evidence type="ECO:0000259" key="3">
    <source>
        <dbReference type="Pfam" id="PF00534"/>
    </source>
</evidence>
<evidence type="ECO:0000256" key="1">
    <source>
        <dbReference type="ARBA" id="ARBA00022676"/>
    </source>
</evidence>
<dbReference type="EMBL" id="RAPF01000006">
    <property type="protein sequence ID" value="RKF19307.1"/>
    <property type="molecule type" value="Genomic_DNA"/>
</dbReference>
<name>A0A420EF32_9SPHN</name>
<keyword evidence="2 4" id="KW-0808">Transferase</keyword>
<dbReference type="PANTHER" id="PTHR12526">
    <property type="entry name" value="GLYCOSYLTRANSFERASE"/>
    <property type="match status" value="1"/>
</dbReference>
<dbReference type="Gene3D" id="3.40.50.2000">
    <property type="entry name" value="Glycogen Phosphorylase B"/>
    <property type="match status" value="1"/>
</dbReference>
<sequence>MHVTILLHAGCDHKSSQRRILHYVPLLEQQGIHCDLLPFYGPPPRAFRHCGQTGGNSLASGISTRIKSLRQLTGQTDLLWIEQEALPHLPWMAENLLLPSDMPIVTDLGDTPFSNDSRHSKTGQIIRHSTLVMVGNSHIGTQAHEAGASWVEVMPPPVPLSDFTPTERSYADRKLRVGWIGTTDLWTSHAEKHFKSLEAFLGAHNAVARIIGARAGRSRCGQIDYHPRETDGEYRQISAMDIALAPLQDSQSEQGSCGYAVLRYMACGIPVIASPLGAQAEIIEHGVNGFLASTGEEWRKALSDLLENPALRQRIGTAGRTTVENLYTPDRLSPKMASLLTQAAGKKSRQEQEHRFENGPALLLK</sequence>
<evidence type="ECO:0000256" key="2">
    <source>
        <dbReference type="ARBA" id="ARBA00022679"/>
    </source>
</evidence>
<reference evidence="4 5" key="1">
    <citation type="submission" date="2018-09" db="EMBL/GenBank/DDBJ databases">
        <title>Altererythrobacter spongiae sp. nov., isolated from a marine sponge.</title>
        <authorList>
            <person name="Zhuang L."/>
            <person name="Luo L."/>
        </authorList>
    </citation>
    <scope>NUCLEOTIDE SEQUENCE [LARGE SCALE GENOMIC DNA]</scope>
    <source>
        <strain evidence="4 5">HN-Y73</strain>
    </source>
</reference>
<keyword evidence="5" id="KW-1185">Reference proteome</keyword>
<feature type="domain" description="Glycosyl transferase family 1" evidence="3">
    <location>
        <begin position="242"/>
        <end position="321"/>
    </location>
</feature>
<dbReference type="PANTHER" id="PTHR12526:SF510">
    <property type="entry name" value="D-INOSITOL 3-PHOSPHATE GLYCOSYLTRANSFERASE"/>
    <property type="match status" value="1"/>
</dbReference>
<evidence type="ECO:0000313" key="5">
    <source>
        <dbReference type="Proteomes" id="UP000284395"/>
    </source>
</evidence>
<keyword evidence="1" id="KW-0328">Glycosyltransferase</keyword>
<accession>A0A420EF32</accession>
<dbReference type="Pfam" id="PF00534">
    <property type="entry name" value="Glycos_transf_1"/>
    <property type="match status" value="1"/>
</dbReference>
<dbReference type="OrthoDB" id="9790710at2"/>
<dbReference type="Proteomes" id="UP000284395">
    <property type="component" value="Unassembled WGS sequence"/>
</dbReference>
<gene>
    <name evidence="4" type="ORF">D6851_12675</name>
</gene>
<dbReference type="AlphaFoldDB" id="A0A420EF32"/>
<comment type="caution">
    <text evidence="4">The sequence shown here is derived from an EMBL/GenBank/DDBJ whole genome shotgun (WGS) entry which is preliminary data.</text>
</comment>
<evidence type="ECO:0000313" key="4">
    <source>
        <dbReference type="EMBL" id="RKF19307.1"/>
    </source>
</evidence>
<protein>
    <submittedName>
        <fullName evidence="4">Glycosyltransferase</fullName>
    </submittedName>
</protein>
<dbReference type="SUPFAM" id="SSF53756">
    <property type="entry name" value="UDP-Glycosyltransferase/glycogen phosphorylase"/>
    <property type="match status" value="1"/>
</dbReference>